<dbReference type="InterPro" id="IPR009057">
    <property type="entry name" value="Homeodomain-like_sf"/>
</dbReference>
<accession>A0A4Q0NXD3</accession>
<name>A0A4Q0NXD3_9FLAO</name>
<dbReference type="SUPFAM" id="SSF46689">
    <property type="entry name" value="Homeodomain-like"/>
    <property type="match status" value="1"/>
</dbReference>
<dbReference type="SMART" id="SM00342">
    <property type="entry name" value="HTH_ARAC"/>
    <property type="match status" value="1"/>
</dbReference>
<organism evidence="5 6">
    <name type="scientific">Leeuwenhoekiella aestuarii</name>
    <dbReference type="NCBI Taxonomy" id="2249426"/>
    <lineage>
        <taxon>Bacteria</taxon>
        <taxon>Pseudomonadati</taxon>
        <taxon>Bacteroidota</taxon>
        <taxon>Flavobacteriia</taxon>
        <taxon>Flavobacteriales</taxon>
        <taxon>Flavobacteriaceae</taxon>
        <taxon>Leeuwenhoekiella</taxon>
    </lineage>
</organism>
<gene>
    <name evidence="5" type="ORF">DSM04_102225</name>
</gene>
<dbReference type="GO" id="GO:0043565">
    <property type="term" value="F:sequence-specific DNA binding"/>
    <property type="evidence" value="ECO:0007669"/>
    <property type="project" value="InterPro"/>
</dbReference>
<evidence type="ECO:0000313" key="6">
    <source>
        <dbReference type="Proteomes" id="UP000289821"/>
    </source>
</evidence>
<dbReference type="SUPFAM" id="SSF48452">
    <property type="entry name" value="TPR-like"/>
    <property type="match status" value="1"/>
</dbReference>
<dbReference type="Pfam" id="PF12833">
    <property type="entry name" value="HTH_18"/>
    <property type="match status" value="1"/>
</dbReference>
<dbReference type="OrthoDB" id="5295174at2"/>
<dbReference type="EMBL" id="QOVI01000002">
    <property type="protein sequence ID" value="RXG16644.1"/>
    <property type="molecule type" value="Genomic_DNA"/>
</dbReference>
<evidence type="ECO:0000256" key="2">
    <source>
        <dbReference type="ARBA" id="ARBA00023125"/>
    </source>
</evidence>
<dbReference type="PROSITE" id="PS01124">
    <property type="entry name" value="HTH_ARAC_FAMILY_2"/>
    <property type="match status" value="1"/>
</dbReference>
<keyword evidence="1" id="KW-0805">Transcription regulation</keyword>
<dbReference type="Gene3D" id="1.10.10.60">
    <property type="entry name" value="Homeodomain-like"/>
    <property type="match status" value="2"/>
</dbReference>
<dbReference type="Gene3D" id="1.25.40.10">
    <property type="entry name" value="Tetratricopeptide repeat domain"/>
    <property type="match status" value="1"/>
</dbReference>
<dbReference type="GO" id="GO:0003700">
    <property type="term" value="F:DNA-binding transcription factor activity"/>
    <property type="evidence" value="ECO:0007669"/>
    <property type="project" value="InterPro"/>
</dbReference>
<dbReference type="Proteomes" id="UP000289821">
    <property type="component" value="Unassembled WGS sequence"/>
</dbReference>
<keyword evidence="3" id="KW-0804">Transcription</keyword>
<protein>
    <submittedName>
        <fullName evidence="5">AraC-like DNA-binding protein</fullName>
    </submittedName>
</protein>
<proteinExistence type="predicted"/>
<reference evidence="5 6" key="1">
    <citation type="submission" date="2018-07" db="EMBL/GenBank/DDBJ databases">
        <title>Leeuwenhoekiella genomics.</title>
        <authorList>
            <person name="Tahon G."/>
            <person name="Willems A."/>
        </authorList>
    </citation>
    <scope>NUCLEOTIDE SEQUENCE [LARGE SCALE GENOMIC DNA]</scope>
    <source>
        <strain evidence="5 6">R-50232</strain>
    </source>
</reference>
<dbReference type="AlphaFoldDB" id="A0A4Q0NXD3"/>
<comment type="caution">
    <text evidence="5">The sequence shown here is derived from an EMBL/GenBank/DDBJ whole genome shotgun (WGS) entry which is preliminary data.</text>
</comment>
<evidence type="ECO:0000259" key="4">
    <source>
        <dbReference type="PROSITE" id="PS01124"/>
    </source>
</evidence>
<dbReference type="InterPro" id="IPR011990">
    <property type="entry name" value="TPR-like_helical_dom_sf"/>
</dbReference>
<keyword evidence="6" id="KW-1185">Reference proteome</keyword>
<dbReference type="PANTHER" id="PTHR43280:SF29">
    <property type="entry name" value="ARAC-FAMILY TRANSCRIPTIONAL REGULATOR"/>
    <property type="match status" value="1"/>
</dbReference>
<evidence type="ECO:0000256" key="3">
    <source>
        <dbReference type="ARBA" id="ARBA00023163"/>
    </source>
</evidence>
<feature type="domain" description="HTH araC/xylS-type" evidence="4">
    <location>
        <begin position="465"/>
        <end position="567"/>
    </location>
</feature>
<evidence type="ECO:0000256" key="1">
    <source>
        <dbReference type="ARBA" id="ARBA00023015"/>
    </source>
</evidence>
<dbReference type="PANTHER" id="PTHR43280">
    <property type="entry name" value="ARAC-FAMILY TRANSCRIPTIONAL REGULATOR"/>
    <property type="match status" value="1"/>
</dbReference>
<dbReference type="InterPro" id="IPR018060">
    <property type="entry name" value="HTH_AraC"/>
</dbReference>
<keyword evidence="2 5" id="KW-0238">DNA-binding</keyword>
<sequence length="573" mass="66156">MIKQFFAKKNLPNTVLVNLVLILFLNTTICIGQELQIEWKQKSLTFKQIKDSIASKYPDLELARPYAQMYLDKAKLKNDSLEIATGYDYLARLYDPLINIKYADSVILYSLNSKHKNFPTVGYQVKGYWLYQMGNYQEAIDAYLLAYNSAIEKNNIPRQIESVNAIVALKDRWGDSKESLILLKQQLKLIKNQTNYRTDFKEDYLYNLYNTTLSYQRNKQYDSASIFINKGIQESLALQDSLSYYDFVFTSGINLLKQKDFLKAKDSLEKSKPYIDNYRLQIYHSNLARVYKGLGDLEKYETHLKITDSLYEVGKDPSPDLRNIYSELADIYKSKGDVVLELKYINKQIAIDSVLTANENYISTAIVKKYDIPKLKSERDQLIKQLNDSKSSRTLENYSAISISVVLTLLLAYQFFKRYTYKKRFQHLMETRAGDSEDKKNSAVESASQALDISNELVAEILTKLEVFEKSKGFLNKDLKLSTLANQLETNSTYLSKTINAKKGKNFSTYLKDLRIEYAVKLLKSNRKLRSYTITAIAHEVGFKSSESFSKAFFSKTGIYPSYFIKQLNKADA</sequence>
<evidence type="ECO:0000313" key="5">
    <source>
        <dbReference type="EMBL" id="RXG16644.1"/>
    </source>
</evidence>